<name>A0A7C3VG02_9CYAN</name>
<dbReference type="EMBL" id="DSPX01000070">
    <property type="protein sequence ID" value="HGG00432.1"/>
    <property type="molecule type" value="Genomic_DNA"/>
</dbReference>
<accession>A0A7C3VG02</accession>
<evidence type="ECO:0000313" key="2">
    <source>
        <dbReference type="EMBL" id="HGG00432.1"/>
    </source>
</evidence>
<evidence type="ECO:0000256" key="1">
    <source>
        <dbReference type="PROSITE-ProRule" id="PRU00339"/>
    </source>
</evidence>
<dbReference type="AlphaFoldDB" id="A0A7C3VG02"/>
<dbReference type="PROSITE" id="PS50005">
    <property type="entry name" value="TPR"/>
    <property type="match status" value="1"/>
</dbReference>
<dbReference type="InterPro" id="IPR019734">
    <property type="entry name" value="TPR_rpt"/>
</dbReference>
<sequence length="142" mass="15928">MNQLVESLFSTGIERYQAGEGPDTLIPLFKDICDRAPKNSNAWTSLAWLYLLADKPALATKAAQKAVKLNPQDAQARVNLVLAMLDEGKKGVREHIDIAMQLIIAASELRDEVKENIAEGLERKPEWNSLKKVQKWLFEPNS</sequence>
<dbReference type="InterPro" id="IPR011990">
    <property type="entry name" value="TPR-like_helical_dom_sf"/>
</dbReference>
<organism evidence="2">
    <name type="scientific">Planktothricoides sp. SpSt-374</name>
    <dbReference type="NCBI Taxonomy" id="2282167"/>
    <lineage>
        <taxon>Bacteria</taxon>
        <taxon>Bacillati</taxon>
        <taxon>Cyanobacteriota</taxon>
        <taxon>Cyanophyceae</taxon>
        <taxon>Oscillatoriophycideae</taxon>
        <taxon>Oscillatoriales</taxon>
        <taxon>Oscillatoriaceae</taxon>
        <taxon>Planktothricoides</taxon>
    </lineage>
</organism>
<dbReference type="Gene3D" id="1.25.40.10">
    <property type="entry name" value="Tetratricopeptide repeat domain"/>
    <property type="match status" value="1"/>
</dbReference>
<keyword evidence="1" id="KW-0802">TPR repeat</keyword>
<protein>
    <submittedName>
        <fullName evidence="2">Uncharacterized protein</fullName>
    </submittedName>
</protein>
<comment type="caution">
    <text evidence="2">The sequence shown here is derived from an EMBL/GenBank/DDBJ whole genome shotgun (WGS) entry which is preliminary data.</text>
</comment>
<dbReference type="SUPFAM" id="SSF48452">
    <property type="entry name" value="TPR-like"/>
    <property type="match status" value="1"/>
</dbReference>
<proteinExistence type="predicted"/>
<feature type="repeat" description="TPR" evidence="1">
    <location>
        <begin position="40"/>
        <end position="73"/>
    </location>
</feature>
<gene>
    <name evidence="2" type="ORF">ENR15_07230</name>
</gene>
<reference evidence="2" key="1">
    <citation type="journal article" date="2020" name="mSystems">
        <title>Genome- and Community-Level Interaction Insights into Carbon Utilization and Element Cycling Functions of Hydrothermarchaeota in Hydrothermal Sediment.</title>
        <authorList>
            <person name="Zhou Z."/>
            <person name="Liu Y."/>
            <person name="Xu W."/>
            <person name="Pan J."/>
            <person name="Luo Z.H."/>
            <person name="Li M."/>
        </authorList>
    </citation>
    <scope>NUCLEOTIDE SEQUENCE [LARGE SCALE GENOMIC DNA]</scope>
    <source>
        <strain evidence="2">SpSt-374</strain>
    </source>
</reference>